<gene>
    <name evidence="1" type="ORF">RNC47_22495</name>
</gene>
<name>A0ABU2LV21_9ACTN</name>
<dbReference type="EMBL" id="JAVREM010000034">
    <property type="protein sequence ID" value="MDT0321108.1"/>
    <property type="molecule type" value="Genomic_DNA"/>
</dbReference>
<dbReference type="Proteomes" id="UP001183420">
    <property type="component" value="Unassembled WGS sequence"/>
</dbReference>
<reference evidence="2" key="1">
    <citation type="submission" date="2023-07" db="EMBL/GenBank/DDBJ databases">
        <title>30 novel species of actinomycetes from the DSMZ collection.</title>
        <authorList>
            <person name="Nouioui I."/>
        </authorList>
    </citation>
    <scope>NUCLEOTIDE SEQUENCE [LARGE SCALE GENOMIC DNA]</scope>
    <source>
        <strain evidence="2">DSM 44918</strain>
    </source>
</reference>
<dbReference type="InterPro" id="IPR025851">
    <property type="entry name" value="SUKH-4"/>
</dbReference>
<comment type="caution">
    <text evidence="1">The sequence shown here is derived from an EMBL/GenBank/DDBJ whole genome shotgun (WGS) entry which is preliminary data.</text>
</comment>
<accession>A0ABU2LV21</accession>
<keyword evidence="2" id="KW-1185">Reference proteome</keyword>
<organism evidence="1 2">
    <name type="scientific">Streptomyces millisiae</name>
    <dbReference type="NCBI Taxonomy" id="3075542"/>
    <lineage>
        <taxon>Bacteria</taxon>
        <taxon>Bacillati</taxon>
        <taxon>Actinomycetota</taxon>
        <taxon>Actinomycetes</taxon>
        <taxon>Kitasatosporales</taxon>
        <taxon>Streptomycetaceae</taxon>
        <taxon>Streptomyces</taxon>
    </lineage>
</organism>
<dbReference type="Pfam" id="PF14435">
    <property type="entry name" value="SUKH-4"/>
    <property type="match status" value="1"/>
</dbReference>
<sequence length="142" mass="15100">MMDDTRITEALVGRERVPYPGSWLTAPFVERAVGGRTYAVVADDPGLSALAVDRATGQVWLLADGDEVELVNSSLRALVACSRAYAEAALDAAHLDDEDEDAGDELTDALLARLAALDEVATDDENAFWSVAAEELGYGITV</sequence>
<evidence type="ECO:0000313" key="2">
    <source>
        <dbReference type="Proteomes" id="UP001183420"/>
    </source>
</evidence>
<dbReference type="RefSeq" id="WP_311601309.1">
    <property type="nucleotide sequence ID" value="NZ_JAVREM010000034.1"/>
</dbReference>
<evidence type="ECO:0000313" key="1">
    <source>
        <dbReference type="EMBL" id="MDT0321108.1"/>
    </source>
</evidence>
<proteinExistence type="predicted"/>
<protein>
    <submittedName>
        <fullName evidence="1">SUKH-4 family immunity protein</fullName>
    </submittedName>
</protein>